<dbReference type="PANTHER" id="PTHR46566">
    <property type="entry name" value="1-PHOSPHOFRUCTOKINASE-RELATED"/>
    <property type="match status" value="1"/>
</dbReference>
<dbReference type="GO" id="GO:0005524">
    <property type="term" value="F:ATP binding"/>
    <property type="evidence" value="ECO:0007669"/>
    <property type="project" value="UniProtKB-UniRule"/>
</dbReference>
<dbReference type="EC" id="2.7.1.144" evidence="7"/>
<name>A0A1Q2KYZ7_9BACL</name>
<dbReference type="NCBIfam" id="TIGR03828">
    <property type="entry name" value="pfkB"/>
    <property type="match status" value="1"/>
</dbReference>
<dbReference type="PANTHER" id="PTHR46566:SF1">
    <property type="entry name" value="1-PHOSPHOFRUCTOKINASE"/>
    <property type="match status" value="1"/>
</dbReference>
<comment type="pathway">
    <text evidence="7">Carbohydrate metabolism; D-tagatose 6-phosphate degradation; D-glyceraldehyde 3-phosphate and glycerone phosphate from D-tagatose 6-phosphate: step 1/2.</text>
</comment>
<evidence type="ECO:0000256" key="6">
    <source>
        <dbReference type="ARBA" id="ARBA00047745"/>
    </source>
</evidence>
<dbReference type="UniPathway" id="UPA00704">
    <property type="reaction ID" value="UER00715"/>
</dbReference>
<dbReference type="CDD" id="cd01164">
    <property type="entry name" value="FruK_PfkB_like"/>
    <property type="match status" value="1"/>
</dbReference>
<proteinExistence type="inferred from homology"/>
<dbReference type="FunFam" id="3.40.1190.20:FF:000001">
    <property type="entry name" value="Phosphofructokinase"/>
    <property type="match status" value="1"/>
</dbReference>
<keyword evidence="4 8" id="KW-0418">Kinase</keyword>
<dbReference type="Pfam" id="PF00294">
    <property type="entry name" value="PfkB"/>
    <property type="match status" value="1"/>
</dbReference>
<dbReference type="PIRSF" id="PIRSF000535">
    <property type="entry name" value="1PFK/6PFK/LacC"/>
    <property type="match status" value="1"/>
</dbReference>
<gene>
    <name evidence="10" type="ORF">B0X71_10310</name>
</gene>
<evidence type="ECO:0000256" key="7">
    <source>
        <dbReference type="PIRNR" id="PIRNR000535"/>
    </source>
</evidence>
<dbReference type="PROSITE" id="PS00583">
    <property type="entry name" value="PFKB_KINASES_1"/>
    <property type="match status" value="1"/>
</dbReference>
<evidence type="ECO:0000259" key="9">
    <source>
        <dbReference type="Pfam" id="PF00294"/>
    </source>
</evidence>
<evidence type="ECO:0000256" key="1">
    <source>
        <dbReference type="ARBA" id="ARBA00005380"/>
    </source>
</evidence>
<dbReference type="PROSITE" id="PS00584">
    <property type="entry name" value="PFKB_KINASES_2"/>
    <property type="match status" value="1"/>
</dbReference>
<dbReference type="InterPro" id="IPR029056">
    <property type="entry name" value="Ribokinase-like"/>
</dbReference>
<evidence type="ECO:0000313" key="10">
    <source>
        <dbReference type="EMBL" id="AQQ53428.1"/>
    </source>
</evidence>
<sequence length="310" mass="33517">MIYTCTFSPSIDYTTYLPVFSPGGLNRTEDVRYYPGGKGINVSRVLKRLGTDTVALGFTGGFTGQYIEQFLKQEGIRTDFIPVDGITRINVKIKAEAETELNGPAPELNAAQLKALADKLAHFSRGDWFVLAGSLPKQVPDGYFQQLAGMCRERGIHFVLDTSGPLLRELAAYQPFLIKPNAEELGELFGADITSQAAAVRYARRLVELGIRHVVVSLGGKGAIYVSKDIAAVAEVPKGKVINTVGAGDSLVSGFIAAWEAGAEPLEAFRNGVASGSATAFQSDLCRKQDVEALREQVTIKPFQEQDVNL</sequence>
<keyword evidence="11" id="KW-1185">Reference proteome</keyword>
<dbReference type="GO" id="GO:0009024">
    <property type="term" value="F:tagatose-6-phosphate kinase activity"/>
    <property type="evidence" value="ECO:0007669"/>
    <property type="project" value="UniProtKB-EC"/>
</dbReference>
<dbReference type="AlphaFoldDB" id="A0A1Q2KYZ7"/>
<evidence type="ECO:0000256" key="8">
    <source>
        <dbReference type="RuleBase" id="RU369061"/>
    </source>
</evidence>
<dbReference type="GO" id="GO:0005988">
    <property type="term" value="P:lactose metabolic process"/>
    <property type="evidence" value="ECO:0007669"/>
    <property type="project" value="UniProtKB-KW"/>
</dbReference>
<evidence type="ECO:0000256" key="3">
    <source>
        <dbReference type="ARBA" id="ARBA00022741"/>
    </source>
</evidence>
<dbReference type="GO" id="GO:0005829">
    <property type="term" value="C:cytosol"/>
    <property type="evidence" value="ECO:0007669"/>
    <property type="project" value="TreeGrafter"/>
</dbReference>
<dbReference type="NCBIfam" id="TIGR03168">
    <property type="entry name" value="1-PFK"/>
    <property type="match status" value="1"/>
</dbReference>
<evidence type="ECO:0000256" key="2">
    <source>
        <dbReference type="ARBA" id="ARBA00022679"/>
    </source>
</evidence>
<organism evidence="10 11">
    <name type="scientific">Planococcus lenghuensis</name>
    <dbReference type="NCBI Taxonomy" id="2213202"/>
    <lineage>
        <taxon>Bacteria</taxon>
        <taxon>Bacillati</taxon>
        <taxon>Bacillota</taxon>
        <taxon>Bacilli</taxon>
        <taxon>Bacillales</taxon>
        <taxon>Caryophanaceae</taxon>
        <taxon>Planococcus</taxon>
    </lineage>
</organism>
<dbReference type="InterPro" id="IPR022463">
    <property type="entry name" value="1-PFruKinase"/>
</dbReference>
<dbReference type="Proteomes" id="UP000188184">
    <property type="component" value="Chromosome"/>
</dbReference>
<keyword evidence="2 7" id="KW-0808">Transferase</keyword>
<comment type="similarity">
    <text evidence="1">Belongs to the carbohydrate kinase pfkB family.</text>
</comment>
<dbReference type="InterPro" id="IPR011611">
    <property type="entry name" value="PfkB_dom"/>
</dbReference>
<feature type="domain" description="Carbohydrate kinase PfkB" evidence="9">
    <location>
        <begin position="11"/>
        <end position="283"/>
    </location>
</feature>
<dbReference type="InterPro" id="IPR017583">
    <property type="entry name" value="Tagatose/fructose_Pkinase"/>
</dbReference>
<dbReference type="GO" id="GO:0016052">
    <property type="term" value="P:carbohydrate catabolic process"/>
    <property type="evidence" value="ECO:0007669"/>
    <property type="project" value="UniProtKB-ARBA"/>
</dbReference>
<comment type="function">
    <text evidence="8">Catalyzes the ATP-dependent phosphorylation of fructose-l-phosphate to fructose-l,6-bisphosphate.</text>
</comment>
<dbReference type="KEGG" id="pmar:B0X71_10310"/>
<keyword evidence="7" id="KW-0423">Lactose metabolism</keyword>
<reference evidence="10 11" key="1">
    <citation type="submission" date="2017-02" db="EMBL/GenBank/DDBJ databases">
        <title>The complete genomic sequence of a novel cold adapted crude oil-degrading bacterium Planococcus qaidamina Y42.</title>
        <authorList>
            <person name="Yang R."/>
        </authorList>
    </citation>
    <scope>NUCLEOTIDE SEQUENCE [LARGE SCALE GENOMIC DNA]</scope>
    <source>
        <strain evidence="10 11">Y42</strain>
    </source>
</reference>
<keyword evidence="3 7" id="KW-0547">Nucleotide-binding</keyword>
<evidence type="ECO:0000256" key="5">
    <source>
        <dbReference type="ARBA" id="ARBA00022840"/>
    </source>
</evidence>
<protein>
    <recommendedName>
        <fullName evidence="7">Tagatose-6-phosphate kinase</fullName>
        <ecNumber evidence="7">2.7.1.144</ecNumber>
    </recommendedName>
</protein>
<evidence type="ECO:0000313" key="11">
    <source>
        <dbReference type="Proteomes" id="UP000188184"/>
    </source>
</evidence>
<dbReference type="GO" id="GO:0008662">
    <property type="term" value="F:1-phosphofructokinase activity"/>
    <property type="evidence" value="ECO:0007669"/>
    <property type="project" value="UniProtKB-UniRule"/>
</dbReference>
<dbReference type="InterPro" id="IPR002173">
    <property type="entry name" value="Carboh/pur_kinase_PfkB_CS"/>
</dbReference>
<comment type="catalytic activity">
    <reaction evidence="7">
        <text>D-tagatofuranose 6-phosphate + ATP = D-tagatofuranose 1,6-bisphosphate + ADP + H(+)</text>
        <dbReference type="Rhea" id="RHEA:12420"/>
        <dbReference type="ChEBI" id="CHEBI:15378"/>
        <dbReference type="ChEBI" id="CHEBI:30616"/>
        <dbReference type="ChEBI" id="CHEBI:58694"/>
        <dbReference type="ChEBI" id="CHEBI:58695"/>
        <dbReference type="ChEBI" id="CHEBI:456216"/>
        <dbReference type="EC" id="2.7.1.144"/>
    </reaction>
</comment>
<evidence type="ECO:0000256" key="4">
    <source>
        <dbReference type="ARBA" id="ARBA00022777"/>
    </source>
</evidence>
<comment type="similarity">
    <text evidence="7">Belongs to the carbohydrate kinase PfkB family. LacC subfamily.</text>
</comment>
<dbReference type="GO" id="GO:0044281">
    <property type="term" value="P:small molecule metabolic process"/>
    <property type="evidence" value="ECO:0007669"/>
    <property type="project" value="UniProtKB-ARBA"/>
</dbReference>
<dbReference type="RefSeq" id="WP_077589322.1">
    <property type="nucleotide sequence ID" value="NZ_CP019640.1"/>
</dbReference>
<dbReference type="Gene3D" id="3.40.1190.20">
    <property type="match status" value="1"/>
</dbReference>
<accession>A0A1Q2KYZ7</accession>
<keyword evidence="5 7" id="KW-0067">ATP-binding</keyword>
<dbReference type="GO" id="GO:2001059">
    <property type="term" value="P:D-tagatose 6-phosphate catabolic process"/>
    <property type="evidence" value="ECO:0007669"/>
    <property type="project" value="UniProtKB-UniPathway"/>
</dbReference>
<dbReference type="SUPFAM" id="SSF53613">
    <property type="entry name" value="Ribokinase-like"/>
    <property type="match status" value="1"/>
</dbReference>
<dbReference type="EMBL" id="CP019640">
    <property type="protein sequence ID" value="AQQ53428.1"/>
    <property type="molecule type" value="Genomic_DNA"/>
</dbReference>
<dbReference type="OrthoDB" id="9801219at2"/>
<comment type="catalytic activity">
    <reaction evidence="6 8">
        <text>beta-D-fructose 1-phosphate + ATP = beta-D-fructose 1,6-bisphosphate + ADP + H(+)</text>
        <dbReference type="Rhea" id="RHEA:14213"/>
        <dbReference type="ChEBI" id="CHEBI:15378"/>
        <dbReference type="ChEBI" id="CHEBI:30616"/>
        <dbReference type="ChEBI" id="CHEBI:32966"/>
        <dbReference type="ChEBI" id="CHEBI:138881"/>
        <dbReference type="ChEBI" id="CHEBI:456216"/>
        <dbReference type="EC" id="2.7.1.56"/>
    </reaction>
</comment>